<dbReference type="EMBL" id="RSCE01000005">
    <property type="protein sequence ID" value="RSH82620.1"/>
    <property type="molecule type" value="Genomic_DNA"/>
</dbReference>
<dbReference type="GeneID" id="39592152"/>
<feature type="compositionally biased region" description="Basic and acidic residues" evidence="1">
    <location>
        <begin position="636"/>
        <end position="650"/>
    </location>
</feature>
<evidence type="ECO:0000256" key="1">
    <source>
        <dbReference type="SAM" id="MobiDB-lite"/>
    </source>
</evidence>
<dbReference type="AlphaFoldDB" id="A0A427XUU0"/>
<evidence type="ECO:0000313" key="3">
    <source>
        <dbReference type="Proteomes" id="UP000279236"/>
    </source>
</evidence>
<protein>
    <submittedName>
        <fullName evidence="2">Uncharacterized protein</fullName>
    </submittedName>
</protein>
<keyword evidence="3" id="KW-1185">Reference proteome</keyword>
<organism evidence="2 3">
    <name type="scientific">Apiotrichum porosum</name>
    <dbReference type="NCBI Taxonomy" id="105984"/>
    <lineage>
        <taxon>Eukaryota</taxon>
        <taxon>Fungi</taxon>
        <taxon>Dikarya</taxon>
        <taxon>Basidiomycota</taxon>
        <taxon>Agaricomycotina</taxon>
        <taxon>Tremellomycetes</taxon>
        <taxon>Trichosporonales</taxon>
        <taxon>Trichosporonaceae</taxon>
        <taxon>Apiotrichum</taxon>
    </lineage>
</organism>
<comment type="caution">
    <text evidence="2">The sequence shown here is derived from an EMBL/GenBank/DDBJ whole genome shotgun (WGS) entry which is preliminary data.</text>
</comment>
<dbReference type="Proteomes" id="UP000279236">
    <property type="component" value="Unassembled WGS sequence"/>
</dbReference>
<sequence>MAHTGGFLNESYYAKLPFTRGKRVDCIYERRVKEEFDPDQAIGPYDGRSINGHARDLAHTNSPGMNHLVRQVEATFGPDAFESRLGHVVWLDRHVQHATAPAVNGIDRPGALNVNLTDWGSYEPAAAKRAIESRRRRLTLPSSVWAWRSYLEHLPRFSALLPLQQNRVIAYLTAARYPGGEDGHLPAKVRAAREAYPIPSGTFAVNMPNPFFVFNSSPFNNDADSYFLLGDIMEYDNIVDDFRNLMGINHATMATLVHRVPDEKCTLPVLLRVRFGELDPHQPTLRALVMNYQKSTRAFRQPGTPVVLASTPLPFVKDSGSAVVALSELMLLTHLSKSQLVWLFNSPVLDGHDFRSLGGLRALVCIAQSYRFAKTHTPTAKWFPSVRYTRGGSGAAVGHSQWFLADLLPSHLGLARLGTVGAKTHSTDPKLSAVKAVAATLARQHGVEDCFSAITLDLATWNLYVYQVFGLVYAETREKDNATVAPHFHDIVSDFERLTLTRLLDSDQRQLRTSPREADMALLRLCYILFGGFDDPVFPLLQVVLPHVALRQFLQSHWAFFARTKRTRRALDQLLGQLPSSSVTLVNDPLKIEGVAELIVLYNKLHAWRKAEMAEMAMAAAAASKPRGSSQPAGTVDKDPKKAKPYDKKPSQSSQSAVHKSSHGPIDDEEEEEEDCPVTWTVNAIVIGGGDVCFVCQGGPILYDSCIY</sequence>
<evidence type="ECO:0000313" key="2">
    <source>
        <dbReference type="EMBL" id="RSH82620.1"/>
    </source>
</evidence>
<feature type="region of interest" description="Disordered" evidence="1">
    <location>
        <begin position="623"/>
        <end position="675"/>
    </location>
</feature>
<gene>
    <name evidence="2" type="ORF">EHS24_007609</name>
</gene>
<reference evidence="2 3" key="1">
    <citation type="submission" date="2018-11" db="EMBL/GenBank/DDBJ databases">
        <title>Genome sequence of Apiotrichum porosum DSM 27194.</title>
        <authorList>
            <person name="Aliyu H."/>
            <person name="Gorte O."/>
            <person name="Ochsenreither K."/>
        </authorList>
    </citation>
    <scope>NUCLEOTIDE SEQUENCE [LARGE SCALE GENOMIC DNA]</scope>
    <source>
        <strain evidence="2 3">DSM 27194</strain>
    </source>
</reference>
<proteinExistence type="predicted"/>
<name>A0A427XUU0_9TREE</name>
<accession>A0A427XUU0</accession>
<dbReference type="RefSeq" id="XP_028476852.1">
    <property type="nucleotide sequence ID" value="XM_028622959.1"/>
</dbReference>